<evidence type="ECO:0000256" key="2">
    <source>
        <dbReference type="ARBA" id="ARBA00022670"/>
    </source>
</evidence>
<organism evidence="10 11">
    <name type="scientific">Carex littledalei</name>
    <dbReference type="NCBI Taxonomy" id="544730"/>
    <lineage>
        <taxon>Eukaryota</taxon>
        <taxon>Viridiplantae</taxon>
        <taxon>Streptophyta</taxon>
        <taxon>Embryophyta</taxon>
        <taxon>Tracheophyta</taxon>
        <taxon>Spermatophyta</taxon>
        <taxon>Magnoliopsida</taxon>
        <taxon>Liliopsida</taxon>
        <taxon>Poales</taxon>
        <taxon>Cyperaceae</taxon>
        <taxon>Cyperoideae</taxon>
        <taxon>Cariceae</taxon>
        <taxon>Carex</taxon>
        <taxon>Carex subgen. Euthyceras</taxon>
    </lineage>
</organism>
<dbReference type="Gene3D" id="3.50.30.30">
    <property type="match status" value="1"/>
</dbReference>
<dbReference type="InterPro" id="IPR003137">
    <property type="entry name" value="PA_domain"/>
</dbReference>
<evidence type="ECO:0000256" key="5">
    <source>
        <dbReference type="ARBA" id="ARBA00022825"/>
    </source>
</evidence>
<evidence type="ECO:0000313" key="11">
    <source>
        <dbReference type="Proteomes" id="UP000623129"/>
    </source>
</evidence>
<dbReference type="InterPro" id="IPR023828">
    <property type="entry name" value="Peptidase_S8_Ser-AS"/>
</dbReference>
<feature type="domain" description="Subtilisin-like protease fibronectin type-III" evidence="9">
    <location>
        <begin position="524"/>
        <end position="620"/>
    </location>
</feature>
<dbReference type="InterPro" id="IPR015500">
    <property type="entry name" value="Peptidase_S8_subtilisin-rel"/>
</dbReference>
<keyword evidence="5" id="KW-0720">Serine protease</keyword>
<dbReference type="PROSITE" id="PS51892">
    <property type="entry name" value="SUBTILASE"/>
    <property type="match status" value="1"/>
</dbReference>
<feature type="domain" description="Peptidase S8/S53" evidence="7">
    <location>
        <begin position="47"/>
        <end position="469"/>
    </location>
</feature>
<sequence>MGPVPSKWRGYCDNSTGDGIPCNKKLIGARYFNKGILASKPHLNLMNTARDTDGHGSHTLSTAAGGYVPGANSFGYANGTARGGAPGAYVAVYKVCWDVGCSFADVLAGFDAAIYDNVDVISVSLGAGPEFSGGTEFLDNTIMLGSLHAVAKGITVVCSAGNDGPGNRTVGNVAPWMITVAASTVDRDFPSSLTLGNQQIIKVYMLYCSSVVPLIFFYQFTSQETQSLPQNQLYPLINGWDAAAPNKTLAAFCNTSSLDPGKVKGKIVICMLNDYISRIVAGITVKDAGGAGMVLVTNQYWGNKLFPDAHVLPATMITYKDGFTLFSYMNSTKNPLGNISPSTTRIGVKNSPTMADFSSRGPIYKMPEILKPDVTAPGVDILAAFTEFKSPTDFDGDTRRSPYFFLSGTSMACPHVSGVAATLKSAHPDWSFTAIKSAIMTTASTKDNMNMAIRDYNGIKATPFAYGNGQIRPTLAADPGLVYDNTIEDYLNFLCTLGFNATFLRSFTSNLNFVCPSKPMKLEDFNYPSIAVAALNRTIVVTRRLKNVGKPGTYSVRVEAPRRVNVAVIPPVLAFSRVGEEKVFSIALMSRIKDKKEKGFKFGRLVWSDGNHEVRSSIVVKVVA</sequence>
<dbReference type="SUPFAM" id="SSF52743">
    <property type="entry name" value="Subtilisin-like"/>
    <property type="match status" value="1"/>
</dbReference>
<comment type="caution">
    <text evidence="10">The sequence shown here is derived from an EMBL/GenBank/DDBJ whole genome shotgun (WGS) entry which is preliminary data.</text>
</comment>
<gene>
    <name evidence="10" type="ORF">FCM35_KLT15066</name>
</gene>
<dbReference type="GO" id="GO:0004252">
    <property type="term" value="F:serine-type endopeptidase activity"/>
    <property type="evidence" value="ECO:0007669"/>
    <property type="project" value="InterPro"/>
</dbReference>
<evidence type="ECO:0000256" key="6">
    <source>
        <dbReference type="PROSITE-ProRule" id="PRU01240"/>
    </source>
</evidence>
<dbReference type="FunFam" id="3.50.30.30:FF:000005">
    <property type="entry name" value="subtilisin-like protease SBT1.5"/>
    <property type="match status" value="1"/>
</dbReference>
<evidence type="ECO:0000259" key="8">
    <source>
        <dbReference type="Pfam" id="PF02225"/>
    </source>
</evidence>
<dbReference type="PANTHER" id="PTHR10795">
    <property type="entry name" value="PROPROTEIN CONVERTASE SUBTILISIN/KEXIN"/>
    <property type="match status" value="1"/>
</dbReference>
<dbReference type="Pfam" id="PF02225">
    <property type="entry name" value="PA"/>
    <property type="match status" value="1"/>
</dbReference>
<dbReference type="PROSITE" id="PS00138">
    <property type="entry name" value="SUBTILASE_SER"/>
    <property type="match status" value="1"/>
</dbReference>
<reference evidence="10" key="1">
    <citation type="submission" date="2020-01" db="EMBL/GenBank/DDBJ databases">
        <title>Genome sequence of Kobresia littledalei, the first chromosome-level genome in the family Cyperaceae.</title>
        <authorList>
            <person name="Qu G."/>
        </authorList>
    </citation>
    <scope>NUCLEOTIDE SEQUENCE</scope>
    <source>
        <strain evidence="10">C.B.Clarke</strain>
        <tissue evidence="10">Leaf</tissue>
    </source>
</reference>
<dbReference type="OrthoDB" id="206201at2759"/>
<dbReference type="PRINTS" id="PR00723">
    <property type="entry name" value="SUBTILISIN"/>
</dbReference>
<dbReference type="Pfam" id="PF17766">
    <property type="entry name" value="fn3_6"/>
    <property type="match status" value="1"/>
</dbReference>
<keyword evidence="2" id="KW-0645">Protease</keyword>
<evidence type="ECO:0000256" key="1">
    <source>
        <dbReference type="ARBA" id="ARBA00011073"/>
    </source>
</evidence>
<evidence type="ECO:0000313" key="10">
    <source>
        <dbReference type="EMBL" id="KAF3320932.1"/>
    </source>
</evidence>
<dbReference type="Proteomes" id="UP000623129">
    <property type="component" value="Unassembled WGS sequence"/>
</dbReference>
<dbReference type="Pfam" id="PF00082">
    <property type="entry name" value="Peptidase_S8"/>
    <property type="match status" value="1"/>
</dbReference>
<feature type="domain" description="PA" evidence="8">
    <location>
        <begin position="252"/>
        <end position="324"/>
    </location>
</feature>
<name>A0A833QH39_9POAL</name>
<dbReference type="EMBL" id="SWLB01000028">
    <property type="protein sequence ID" value="KAF3320932.1"/>
    <property type="molecule type" value="Genomic_DNA"/>
</dbReference>
<evidence type="ECO:0008006" key="12">
    <source>
        <dbReference type="Google" id="ProtNLM"/>
    </source>
</evidence>
<comment type="caution">
    <text evidence="6">Lacks conserved residue(s) required for the propagation of feature annotation.</text>
</comment>
<proteinExistence type="inferred from homology"/>
<dbReference type="GO" id="GO:0006508">
    <property type="term" value="P:proteolysis"/>
    <property type="evidence" value="ECO:0007669"/>
    <property type="project" value="UniProtKB-KW"/>
</dbReference>
<dbReference type="InterPro" id="IPR041469">
    <property type="entry name" value="Subtilisin-like_FN3"/>
</dbReference>
<dbReference type="InterPro" id="IPR036852">
    <property type="entry name" value="Peptidase_S8/S53_dom_sf"/>
</dbReference>
<comment type="similarity">
    <text evidence="1 6">Belongs to the peptidase S8 family.</text>
</comment>
<keyword evidence="4" id="KW-0378">Hydrolase</keyword>
<dbReference type="InterPro" id="IPR034197">
    <property type="entry name" value="Peptidases_S8_3"/>
</dbReference>
<dbReference type="CDD" id="cd02120">
    <property type="entry name" value="PA_subtilisin_like"/>
    <property type="match status" value="1"/>
</dbReference>
<evidence type="ECO:0000259" key="9">
    <source>
        <dbReference type="Pfam" id="PF17766"/>
    </source>
</evidence>
<dbReference type="InterPro" id="IPR000209">
    <property type="entry name" value="Peptidase_S8/S53_dom"/>
</dbReference>
<evidence type="ECO:0000256" key="4">
    <source>
        <dbReference type="ARBA" id="ARBA00022801"/>
    </source>
</evidence>
<protein>
    <recommendedName>
        <fullName evidence="12">Subtilisin-like protease</fullName>
    </recommendedName>
</protein>
<dbReference type="Gene3D" id="3.40.50.200">
    <property type="entry name" value="Peptidase S8/S53 domain"/>
    <property type="match status" value="1"/>
</dbReference>
<dbReference type="AlphaFoldDB" id="A0A833QH39"/>
<evidence type="ECO:0000256" key="3">
    <source>
        <dbReference type="ARBA" id="ARBA00022729"/>
    </source>
</evidence>
<dbReference type="Gene3D" id="2.60.40.2310">
    <property type="match status" value="1"/>
</dbReference>
<keyword evidence="11" id="KW-1185">Reference proteome</keyword>
<keyword evidence="3" id="KW-0732">Signal</keyword>
<dbReference type="CDD" id="cd04852">
    <property type="entry name" value="Peptidases_S8_3"/>
    <property type="match status" value="1"/>
</dbReference>
<dbReference type="InterPro" id="IPR045051">
    <property type="entry name" value="SBT"/>
</dbReference>
<accession>A0A833QH39</accession>
<evidence type="ECO:0000259" key="7">
    <source>
        <dbReference type="Pfam" id="PF00082"/>
    </source>
</evidence>